<evidence type="ECO:0000259" key="1">
    <source>
        <dbReference type="Pfam" id="PF01814"/>
    </source>
</evidence>
<dbReference type="Proteomes" id="UP000574369">
    <property type="component" value="Unassembled WGS sequence"/>
</dbReference>
<proteinExistence type="predicted"/>
<comment type="caution">
    <text evidence="2">The sequence shown here is derived from an EMBL/GenBank/DDBJ whole genome shotgun (WGS) entry which is preliminary data.</text>
</comment>
<gene>
    <name evidence="2" type="ORF">FHS28_000182</name>
</gene>
<dbReference type="CDD" id="cd12108">
    <property type="entry name" value="Hr-like"/>
    <property type="match status" value="1"/>
</dbReference>
<dbReference type="PANTHER" id="PTHR35585:SF1">
    <property type="entry name" value="HHE DOMAIN PROTEIN (AFU_ORTHOLOGUE AFUA_4G00730)"/>
    <property type="match status" value="1"/>
</dbReference>
<dbReference type="Pfam" id="PF01814">
    <property type="entry name" value="Hemerythrin"/>
    <property type="match status" value="1"/>
</dbReference>
<dbReference type="Gene3D" id="1.20.120.520">
    <property type="entry name" value="nmb1532 protein domain like"/>
    <property type="match status" value="1"/>
</dbReference>
<feature type="domain" description="Hemerythrin-like" evidence="1">
    <location>
        <begin position="30"/>
        <end position="145"/>
    </location>
</feature>
<dbReference type="PANTHER" id="PTHR35585">
    <property type="entry name" value="HHE DOMAIN PROTEIN (AFU_ORTHOLOGUE AFUA_4G00730)"/>
    <property type="match status" value="1"/>
</dbReference>
<dbReference type="EMBL" id="JACHXO010000001">
    <property type="protein sequence ID" value="MBB3192817.1"/>
    <property type="molecule type" value="Genomic_DNA"/>
</dbReference>
<sequence length="220" mass="24217">MPRIKAKPTHIQEFSMEATATLGKVSPSITKMIRMDHSHVMVTFHKFQPDASPSKKQAIVNTVMLALEIHAQLEEEIFYPALEQVAVNNPALKKAKPEHDEMKRLIAKLRGMAPTDAGYDDTFMELMRDVVHHVADEETIMLPAAEKLLKDRLGELGAQMTARRLQLAAPHAGEMIVNGARAMPVATMGMAAALLAGGWLVARALRPSSPASALRTRFHL</sequence>
<protein>
    <submittedName>
        <fullName evidence="2">Hemerythrin superfamily protein</fullName>
    </submittedName>
</protein>
<evidence type="ECO:0000313" key="3">
    <source>
        <dbReference type="Proteomes" id="UP000574369"/>
    </source>
</evidence>
<dbReference type="InterPro" id="IPR012312">
    <property type="entry name" value="Hemerythrin-like"/>
</dbReference>
<keyword evidence="3" id="KW-1185">Reference proteome</keyword>
<reference evidence="2 3" key="1">
    <citation type="submission" date="2020-08" db="EMBL/GenBank/DDBJ databases">
        <title>Genomic Encyclopedia of Type Strains, Phase III (KMG-III): the genomes of soil and plant-associated and newly described type strains.</title>
        <authorList>
            <person name="Whitman W."/>
        </authorList>
    </citation>
    <scope>NUCLEOTIDE SEQUENCE [LARGE SCALE GENOMIC DNA]</scope>
    <source>
        <strain evidence="2 3">CECT 7247</strain>
    </source>
</reference>
<organism evidence="2 3">
    <name type="scientific">Roseateles terrae</name>
    <dbReference type="NCBI Taxonomy" id="431060"/>
    <lineage>
        <taxon>Bacteria</taxon>
        <taxon>Pseudomonadati</taxon>
        <taxon>Pseudomonadota</taxon>
        <taxon>Betaproteobacteria</taxon>
        <taxon>Burkholderiales</taxon>
        <taxon>Sphaerotilaceae</taxon>
        <taxon>Roseateles</taxon>
    </lineage>
</organism>
<evidence type="ECO:0000313" key="2">
    <source>
        <dbReference type="EMBL" id="MBB3192817.1"/>
    </source>
</evidence>
<name>A0ABR6GL70_9BURK</name>
<accession>A0ABR6GL70</accession>